<keyword evidence="4" id="KW-1133">Transmembrane helix</keyword>
<dbReference type="Pfam" id="PF11807">
    <property type="entry name" value="UstYa"/>
    <property type="match status" value="1"/>
</dbReference>
<dbReference type="AlphaFoldDB" id="A0A8H3EKR3"/>
<dbReference type="GO" id="GO:0043386">
    <property type="term" value="P:mycotoxin biosynthetic process"/>
    <property type="evidence" value="ECO:0007669"/>
    <property type="project" value="InterPro"/>
</dbReference>
<evidence type="ECO:0000313" key="6">
    <source>
        <dbReference type="Proteomes" id="UP000664534"/>
    </source>
</evidence>
<gene>
    <name evidence="5" type="ORF">IMSHALPRED_006641</name>
</gene>
<evidence type="ECO:0000256" key="4">
    <source>
        <dbReference type="SAM" id="Phobius"/>
    </source>
</evidence>
<evidence type="ECO:0008006" key="7">
    <source>
        <dbReference type="Google" id="ProtNLM"/>
    </source>
</evidence>
<organism evidence="5 6">
    <name type="scientific">Imshaugia aleurites</name>
    <dbReference type="NCBI Taxonomy" id="172621"/>
    <lineage>
        <taxon>Eukaryota</taxon>
        <taxon>Fungi</taxon>
        <taxon>Dikarya</taxon>
        <taxon>Ascomycota</taxon>
        <taxon>Pezizomycotina</taxon>
        <taxon>Lecanoromycetes</taxon>
        <taxon>OSLEUM clade</taxon>
        <taxon>Lecanoromycetidae</taxon>
        <taxon>Lecanorales</taxon>
        <taxon>Lecanorineae</taxon>
        <taxon>Parmeliaceae</taxon>
        <taxon>Imshaugia</taxon>
    </lineage>
</organism>
<keyword evidence="6" id="KW-1185">Reference proteome</keyword>
<evidence type="ECO:0000256" key="2">
    <source>
        <dbReference type="ARBA" id="ARBA00035112"/>
    </source>
</evidence>
<feature type="region of interest" description="Disordered" evidence="3">
    <location>
        <begin position="1"/>
        <end position="24"/>
    </location>
</feature>
<evidence type="ECO:0000256" key="3">
    <source>
        <dbReference type="SAM" id="MobiDB-lite"/>
    </source>
</evidence>
<keyword evidence="4" id="KW-0472">Membrane</keyword>
<reference evidence="5" key="1">
    <citation type="submission" date="2021-03" db="EMBL/GenBank/DDBJ databases">
        <authorList>
            <person name="Tagirdzhanova G."/>
        </authorList>
    </citation>
    <scope>NUCLEOTIDE SEQUENCE</scope>
</reference>
<dbReference type="PANTHER" id="PTHR33365:SF4">
    <property type="entry name" value="CYCLOCHLOROTINE BIOSYNTHESIS PROTEIN O"/>
    <property type="match status" value="1"/>
</dbReference>
<sequence>MPTEATYSRLSQSEKLSSDDGQDRDSLFSNEGNFRSLARFTPLKRRLPWIAHGVAFLVWIVVLFYTMKLSHPGRRSCLERFNAYSPVLDAIDTDYHEERFKYSLWYESPFKGPPTPEVNQAWHEIMQYGQISVTADDILRIGHNLTAVRYPESVGGGYPATAMGTHAIHCLHYVWQDHYIDVSADVQSLKKDIPEMYERHYEHCVDYIRQYLMCKFDTTIMPFNWVLDHQNPTPNGNTIHKCVNWDYLQNWLKKRAVQMPEGFEWHQPEDAVTLDWNP</sequence>
<protein>
    <recommendedName>
        <fullName evidence="7">Tat pathway signal sequence</fullName>
    </recommendedName>
</protein>
<comment type="pathway">
    <text evidence="1">Mycotoxin biosynthesis.</text>
</comment>
<dbReference type="Proteomes" id="UP000664534">
    <property type="component" value="Unassembled WGS sequence"/>
</dbReference>
<dbReference type="EMBL" id="CAJPDT010000004">
    <property type="protein sequence ID" value="CAF9908329.1"/>
    <property type="molecule type" value="Genomic_DNA"/>
</dbReference>
<comment type="similarity">
    <text evidence="2">Belongs to the ustYa family.</text>
</comment>
<evidence type="ECO:0000256" key="1">
    <source>
        <dbReference type="ARBA" id="ARBA00004685"/>
    </source>
</evidence>
<accession>A0A8H3EKR3</accession>
<name>A0A8H3EKR3_9LECA</name>
<keyword evidence="4" id="KW-0812">Transmembrane</keyword>
<proteinExistence type="inferred from homology"/>
<comment type="caution">
    <text evidence="5">The sequence shown here is derived from an EMBL/GenBank/DDBJ whole genome shotgun (WGS) entry which is preliminary data.</text>
</comment>
<dbReference type="OrthoDB" id="3687641at2759"/>
<evidence type="ECO:0000313" key="5">
    <source>
        <dbReference type="EMBL" id="CAF9908329.1"/>
    </source>
</evidence>
<dbReference type="PANTHER" id="PTHR33365">
    <property type="entry name" value="YALI0B05434P"/>
    <property type="match status" value="1"/>
</dbReference>
<dbReference type="InterPro" id="IPR021765">
    <property type="entry name" value="UstYa-like"/>
</dbReference>
<feature type="transmembrane region" description="Helical" evidence="4">
    <location>
        <begin position="49"/>
        <end position="66"/>
    </location>
</feature>
<feature type="compositionally biased region" description="Polar residues" evidence="3">
    <location>
        <begin position="1"/>
        <end position="15"/>
    </location>
</feature>